<feature type="compositionally biased region" description="Basic and acidic residues" evidence="2">
    <location>
        <begin position="51"/>
        <end position="60"/>
    </location>
</feature>
<keyword evidence="1" id="KW-0863">Zinc-finger</keyword>
<protein>
    <recommendedName>
        <fullName evidence="3">CCHC-type domain-containing protein</fullName>
    </recommendedName>
</protein>
<dbReference type="AlphaFoldDB" id="A0A3L6PLW2"/>
<evidence type="ECO:0000256" key="2">
    <source>
        <dbReference type="SAM" id="MobiDB-lite"/>
    </source>
</evidence>
<evidence type="ECO:0000313" key="5">
    <source>
        <dbReference type="Proteomes" id="UP000275267"/>
    </source>
</evidence>
<keyword evidence="1" id="KW-0479">Metal-binding</keyword>
<gene>
    <name evidence="4" type="ORF">C2845_PM18G05610</name>
</gene>
<dbReference type="InterPro" id="IPR036875">
    <property type="entry name" value="Znf_CCHC_sf"/>
</dbReference>
<evidence type="ECO:0000256" key="1">
    <source>
        <dbReference type="PROSITE-ProRule" id="PRU00047"/>
    </source>
</evidence>
<dbReference type="SMART" id="SM00343">
    <property type="entry name" value="ZnF_C2HC"/>
    <property type="match status" value="1"/>
</dbReference>
<keyword evidence="1" id="KW-0862">Zinc</keyword>
<sequence length="169" mass="19886">MKPLQRRCYECKEVGHYIADCPQLKNKEKEEKRYKEKSKNYKKKYQGHAHVGQEWESSHEDYDHEGMATVAIPKSSRKLFNNISDDEYDAPFCLMARGTKVQESSTSSHASTVSSSTQNDFDDEEEQHKAFMINEFGKKGFKEIKILWRNWRKIRSVSIGCLRRRETLL</sequence>
<dbReference type="Pfam" id="PF00098">
    <property type="entry name" value="zf-CCHC"/>
    <property type="match status" value="1"/>
</dbReference>
<feature type="region of interest" description="Disordered" evidence="2">
    <location>
        <begin position="102"/>
        <end position="123"/>
    </location>
</feature>
<dbReference type="GO" id="GO:0003676">
    <property type="term" value="F:nucleic acid binding"/>
    <property type="evidence" value="ECO:0007669"/>
    <property type="project" value="InterPro"/>
</dbReference>
<reference evidence="5" key="1">
    <citation type="journal article" date="2019" name="Nat. Commun.">
        <title>The genome of broomcorn millet.</title>
        <authorList>
            <person name="Zou C."/>
            <person name="Miki D."/>
            <person name="Li D."/>
            <person name="Tang Q."/>
            <person name="Xiao L."/>
            <person name="Rajput S."/>
            <person name="Deng P."/>
            <person name="Jia W."/>
            <person name="Huang R."/>
            <person name="Zhang M."/>
            <person name="Sun Y."/>
            <person name="Hu J."/>
            <person name="Fu X."/>
            <person name="Schnable P.S."/>
            <person name="Li F."/>
            <person name="Zhang H."/>
            <person name="Feng B."/>
            <person name="Zhu X."/>
            <person name="Liu R."/>
            <person name="Schnable J.C."/>
            <person name="Zhu J.-K."/>
            <person name="Zhang H."/>
        </authorList>
    </citation>
    <scope>NUCLEOTIDE SEQUENCE [LARGE SCALE GENOMIC DNA]</scope>
</reference>
<evidence type="ECO:0000259" key="3">
    <source>
        <dbReference type="PROSITE" id="PS50158"/>
    </source>
</evidence>
<evidence type="ECO:0000313" key="4">
    <source>
        <dbReference type="EMBL" id="RLM58595.1"/>
    </source>
</evidence>
<dbReference type="InterPro" id="IPR001878">
    <property type="entry name" value="Znf_CCHC"/>
</dbReference>
<accession>A0A3L6PLW2</accession>
<dbReference type="Proteomes" id="UP000275267">
    <property type="component" value="Unassembled WGS sequence"/>
</dbReference>
<dbReference type="PROSITE" id="PS50158">
    <property type="entry name" value="ZF_CCHC"/>
    <property type="match status" value="1"/>
</dbReference>
<comment type="caution">
    <text evidence="4">The sequence shown here is derived from an EMBL/GenBank/DDBJ whole genome shotgun (WGS) entry which is preliminary data.</text>
</comment>
<organism evidence="4 5">
    <name type="scientific">Panicum miliaceum</name>
    <name type="common">Proso millet</name>
    <name type="synonym">Broomcorn millet</name>
    <dbReference type="NCBI Taxonomy" id="4540"/>
    <lineage>
        <taxon>Eukaryota</taxon>
        <taxon>Viridiplantae</taxon>
        <taxon>Streptophyta</taxon>
        <taxon>Embryophyta</taxon>
        <taxon>Tracheophyta</taxon>
        <taxon>Spermatophyta</taxon>
        <taxon>Magnoliopsida</taxon>
        <taxon>Liliopsida</taxon>
        <taxon>Poales</taxon>
        <taxon>Poaceae</taxon>
        <taxon>PACMAD clade</taxon>
        <taxon>Panicoideae</taxon>
        <taxon>Panicodae</taxon>
        <taxon>Paniceae</taxon>
        <taxon>Panicinae</taxon>
        <taxon>Panicum</taxon>
        <taxon>Panicum sect. Panicum</taxon>
    </lineage>
</organism>
<dbReference type="OrthoDB" id="785014at2759"/>
<feature type="domain" description="CCHC-type" evidence="3">
    <location>
        <begin position="6"/>
        <end position="23"/>
    </location>
</feature>
<feature type="compositionally biased region" description="Low complexity" evidence="2">
    <location>
        <begin position="104"/>
        <end position="117"/>
    </location>
</feature>
<proteinExistence type="predicted"/>
<feature type="region of interest" description="Disordered" evidence="2">
    <location>
        <begin position="28"/>
        <end position="60"/>
    </location>
</feature>
<dbReference type="SUPFAM" id="SSF57756">
    <property type="entry name" value="Retrovirus zinc finger-like domains"/>
    <property type="match status" value="1"/>
</dbReference>
<keyword evidence="5" id="KW-1185">Reference proteome</keyword>
<dbReference type="GO" id="GO:0008270">
    <property type="term" value="F:zinc ion binding"/>
    <property type="evidence" value="ECO:0007669"/>
    <property type="project" value="UniProtKB-KW"/>
</dbReference>
<feature type="compositionally biased region" description="Basic and acidic residues" evidence="2">
    <location>
        <begin position="28"/>
        <end position="39"/>
    </location>
</feature>
<dbReference type="EMBL" id="PQIB02000017">
    <property type="protein sequence ID" value="RLM58595.1"/>
    <property type="molecule type" value="Genomic_DNA"/>
</dbReference>
<name>A0A3L6PLW2_PANMI</name>
<dbReference type="Gene3D" id="4.10.60.10">
    <property type="entry name" value="Zinc finger, CCHC-type"/>
    <property type="match status" value="1"/>
</dbReference>